<dbReference type="AlphaFoldDB" id="A0A164YKM6"/>
<feature type="transmembrane region" description="Helical" evidence="6">
    <location>
        <begin position="408"/>
        <end position="433"/>
    </location>
</feature>
<organism evidence="7 8">
    <name type="scientific">Sistotremastrum niveocremeum HHB9708</name>
    <dbReference type="NCBI Taxonomy" id="1314777"/>
    <lineage>
        <taxon>Eukaryota</taxon>
        <taxon>Fungi</taxon>
        <taxon>Dikarya</taxon>
        <taxon>Basidiomycota</taxon>
        <taxon>Agaricomycotina</taxon>
        <taxon>Agaricomycetes</taxon>
        <taxon>Sistotremastrales</taxon>
        <taxon>Sistotremastraceae</taxon>
        <taxon>Sertulicium</taxon>
        <taxon>Sertulicium niveocremeum</taxon>
    </lineage>
</organism>
<name>A0A164YKM6_9AGAM</name>
<feature type="region of interest" description="Disordered" evidence="5">
    <location>
        <begin position="1"/>
        <end position="23"/>
    </location>
</feature>
<feature type="region of interest" description="Disordered" evidence="5">
    <location>
        <begin position="38"/>
        <end position="112"/>
    </location>
</feature>
<feature type="transmembrane region" description="Helical" evidence="6">
    <location>
        <begin position="184"/>
        <end position="204"/>
    </location>
</feature>
<gene>
    <name evidence="7" type="ORF">SISNIDRAFT_407039</name>
</gene>
<dbReference type="PANTHER" id="PTHR46531:SF1">
    <property type="entry name" value="ZINC TRANSPORTER 6"/>
    <property type="match status" value="1"/>
</dbReference>
<evidence type="ECO:0000256" key="5">
    <source>
        <dbReference type="SAM" id="MobiDB-lite"/>
    </source>
</evidence>
<comment type="subcellular location">
    <subcellularLocation>
        <location evidence="1">Endomembrane system</location>
        <topology evidence="1">Multi-pass membrane protein</topology>
    </subcellularLocation>
</comment>
<keyword evidence="4" id="KW-0406">Ion transport</keyword>
<dbReference type="GO" id="GO:0005794">
    <property type="term" value="C:Golgi apparatus"/>
    <property type="evidence" value="ECO:0007669"/>
    <property type="project" value="TreeGrafter"/>
</dbReference>
<evidence type="ECO:0000256" key="2">
    <source>
        <dbReference type="ARBA" id="ARBA00022448"/>
    </source>
</evidence>
<dbReference type="STRING" id="1314777.A0A164YKM6"/>
<evidence type="ECO:0000256" key="4">
    <source>
        <dbReference type="ARBA" id="ARBA00023065"/>
    </source>
</evidence>
<feature type="region of interest" description="Disordered" evidence="5">
    <location>
        <begin position="126"/>
        <end position="163"/>
    </location>
</feature>
<sequence length="541" mass="58603">MSTVDSSPPTHGRRHSRIHSRNLSIYFPRPGTLQSAAIAEDGVQEVDVEESSDGTPVDDIPVTSPRIRLSSAPVGKRLGEGFQFGGRPPGSSSPSSKQNGNAGPTRRGHHHKHSLSHNFFSFLDPTATAAPSTSSTGPTSAPPEPWEAITPFSPSASSKQTNFIQTQQVTHPLSLPSPSAEEPISRSAIVAGSLQFVLGAWLWVSGQQNGSLSCTGLGYWIVFDALGILLIKVLPQYLALPSSQTSARSYGNARVDAVAFFSQCVYLLFASVYICKETVEHLLLSVGSDQDGGGHHHHHSEEATAINFPIFLISLSLLSLIGSSYLFDNHAKLVDATGRHIVYPRIDIHALFRPSQTPHVVLSRSLTSNPWKTLLTNPFSATPLLFAVSLVLVAGLVPPSQHHHMDVILATLQTVMTFSIAYPAAVALGRVLLQTAPPRGIVGARLESFLRVMRELERHPDVLHLPPPHMWQLTPSSHSHSQYIHTNKLPTESLVVTMELHVRKEMDDASVLRITRWAWETVTHALGGSGACEVTVGIVRG</sequence>
<dbReference type="OrthoDB" id="5382797at2759"/>
<reference evidence="7 8" key="1">
    <citation type="journal article" date="2016" name="Mol. Biol. Evol.">
        <title>Comparative Genomics of Early-Diverging Mushroom-Forming Fungi Provides Insights into the Origins of Lignocellulose Decay Capabilities.</title>
        <authorList>
            <person name="Nagy L.G."/>
            <person name="Riley R."/>
            <person name="Tritt A."/>
            <person name="Adam C."/>
            <person name="Daum C."/>
            <person name="Floudas D."/>
            <person name="Sun H."/>
            <person name="Yadav J.S."/>
            <person name="Pangilinan J."/>
            <person name="Larsson K.H."/>
            <person name="Matsuura K."/>
            <person name="Barry K."/>
            <person name="Labutti K."/>
            <person name="Kuo R."/>
            <person name="Ohm R.A."/>
            <person name="Bhattacharya S.S."/>
            <person name="Shirouzu T."/>
            <person name="Yoshinaga Y."/>
            <person name="Martin F.M."/>
            <person name="Grigoriev I.V."/>
            <person name="Hibbett D.S."/>
        </authorList>
    </citation>
    <scope>NUCLEOTIDE SEQUENCE [LARGE SCALE GENOMIC DNA]</scope>
    <source>
        <strain evidence="7 8">HHB9708</strain>
    </source>
</reference>
<feature type="transmembrane region" description="Helical" evidence="6">
    <location>
        <begin position="306"/>
        <end position="327"/>
    </location>
</feature>
<evidence type="ECO:0000256" key="6">
    <source>
        <dbReference type="SAM" id="Phobius"/>
    </source>
</evidence>
<accession>A0A164YKM6</accession>
<dbReference type="GO" id="GO:0006829">
    <property type="term" value="P:zinc ion transport"/>
    <property type="evidence" value="ECO:0007669"/>
    <property type="project" value="TreeGrafter"/>
</dbReference>
<keyword evidence="8" id="KW-1185">Reference proteome</keyword>
<protein>
    <recommendedName>
        <fullName evidence="9">Cation efflux protein</fullName>
    </recommendedName>
</protein>
<dbReference type="InterPro" id="IPR052005">
    <property type="entry name" value="CDF_SLC30A"/>
</dbReference>
<dbReference type="Proteomes" id="UP000076722">
    <property type="component" value="Unassembled WGS sequence"/>
</dbReference>
<evidence type="ECO:0000313" key="7">
    <source>
        <dbReference type="EMBL" id="KZS97005.1"/>
    </source>
</evidence>
<dbReference type="EMBL" id="KV419398">
    <property type="protein sequence ID" value="KZS97005.1"/>
    <property type="molecule type" value="Genomic_DNA"/>
</dbReference>
<evidence type="ECO:0008006" key="9">
    <source>
        <dbReference type="Google" id="ProtNLM"/>
    </source>
</evidence>
<evidence type="ECO:0000256" key="1">
    <source>
        <dbReference type="ARBA" id="ARBA00004127"/>
    </source>
</evidence>
<evidence type="ECO:0000313" key="8">
    <source>
        <dbReference type="Proteomes" id="UP000076722"/>
    </source>
</evidence>
<feature type="compositionally biased region" description="Low complexity" evidence="5">
    <location>
        <begin position="126"/>
        <end position="139"/>
    </location>
</feature>
<keyword evidence="2" id="KW-0813">Transport</keyword>
<proteinExistence type="predicted"/>
<keyword evidence="6" id="KW-0812">Transmembrane</keyword>
<feature type="transmembrane region" description="Helical" evidence="6">
    <location>
        <begin position="374"/>
        <end position="396"/>
    </location>
</feature>
<feature type="compositionally biased region" description="Polar residues" evidence="5">
    <location>
        <begin position="152"/>
        <end position="163"/>
    </location>
</feature>
<feature type="compositionally biased region" description="Acidic residues" evidence="5">
    <location>
        <begin position="42"/>
        <end position="52"/>
    </location>
</feature>
<keyword evidence="6" id="KW-0472">Membrane</keyword>
<dbReference type="PANTHER" id="PTHR46531">
    <property type="entry name" value="ZINC TRANSPORTER 6"/>
    <property type="match status" value="1"/>
</dbReference>
<evidence type="ECO:0000256" key="3">
    <source>
        <dbReference type="ARBA" id="ARBA00022833"/>
    </source>
</evidence>
<keyword evidence="6" id="KW-1133">Transmembrane helix</keyword>
<feature type="transmembrane region" description="Helical" evidence="6">
    <location>
        <begin position="216"/>
        <end position="234"/>
    </location>
</feature>
<feature type="compositionally biased region" description="Basic residues" evidence="5">
    <location>
        <begin position="11"/>
        <end position="20"/>
    </location>
</feature>
<keyword evidence="3" id="KW-0862">Zinc</keyword>